<feature type="region of interest" description="Disordered" evidence="1">
    <location>
        <begin position="93"/>
        <end position="127"/>
    </location>
</feature>
<reference evidence="2 3" key="1">
    <citation type="submission" date="2024-02" db="EMBL/GenBank/DDBJ databases">
        <title>High-quality chromosome-scale genome assembly of Pensacola bahiagrass (Paspalum notatum Flugge var. saurae).</title>
        <authorList>
            <person name="Vega J.M."/>
            <person name="Podio M."/>
            <person name="Orjuela J."/>
            <person name="Siena L.A."/>
            <person name="Pessino S.C."/>
            <person name="Combes M.C."/>
            <person name="Mariac C."/>
            <person name="Albertini E."/>
            <person name="Pupilli F."/>
            <person name="Ortiz J.P.A."/>
            <person name="Leblanc O."/>
        </authorList>
    </citation>
    <scope>NUCLEOTIDE SEQUENCE [LARGE SCALE GENOMIC DNA]</scope>
    <source>
        <strain evidence="2">R1</strain>
        <tissue evidence="2">Leaf</tissue>
    </source>
</reference>
<name>A0AAQ3U5Y0_PASNO</name>
<feature type="compositionally biased region" description="Basic residues" evidence="1">
    <location>
        <begin position="184"/>
        <end position="211"/>
    </location>
</feature>
<gene>
    <name evidence="2" type="ORF">U9M48_032806</name>
</gene>
<dbReference type="Proteomes" id="UP001341281">
    <property type="component" value="Chromosome 07"/>
</dbReference>
<evidence type="ECO:0000313" key="3">
    <source>
        <dbReference type="Proteomes" id="UP001341281"/>
    </source>
</evidence>
<feature type="region of interest" description="Disordered" evidence="1">
    <location>
        <begin position="27"/>
        <end position="79"/>
    </location>
</feature>
<feature type="region of interest" description="Disordered" evidence="1">
    <location>
        <begin position="293"/>
        <end position="322"/>
    </location>
</feature>
<accession>A0AAQ3U5Y0</accession>
<feature type="compositionally biased region" description="Basic and acidic residues" evidence="1">
    <location>
        <begin position="103"/>
        <end position="112"/>
    </location>
</feature>
<feature type="compositionally biased region" description="Basic residues" evidence="1">
    <location>
        <begin position="38"/>
        <end position="47"/>
    </location>
</feature>
<feature type="compositionally biased region" description="Gly residues" evidence="1">
    <location>
        <begin position="113"/>
        <end position="122"/>
    </location>
</feature>
<sequence length="372" mass="39774">MFQDGGHISSCRDARHQLCNGAGVAPAHGAAPRLPLPPHRRGAHHALPRPEGRRRPVRGFRRRRGRPQQVRALGPAIAGEDGGEGVVLLLPQGPQVPDGAEDEQGHGGRVLEGHGQGQGHLQGQGARRLQEDARLLHGEGAQGREVWVGHARVPPPRQAPRRQGRIRIQERVGAVQGVQEEPCRRRRRTGGRPKGRHGGVHQDGRRHRRSHLPPPSPADGRVRLRRRRQPGPGGGGGSRDLLLQRTGGPVLQPDAAAAAAGRRRPRHGGPPRPRLLAVPLQLRALIVRAAAPRREPHAAPRVRRRPPGHVRAAAGAGGVQQAGGRAGAAERVAGHGAHLRDLLLLRPTVRRPGPALGLLITSPALMAISIAR</sequence>
<feature type="region of interest" description="Disordered" evidence="1">
    <location>
        <begin position="147"/>
        <end position="274"/>
    </location>
</feature>
<organism evidence="2 3">
    <name type="scientific">Paspalum notatum var. saurae</name>
    <dbReference type="NCBI Taxonomy" id="547442"/>
    <lineage>
        <taxon>Eukaryota</taxon>
        <taxon>Viridiplantae</taxon>
        <taxon>Streptophyta</taxon>
        <taxon>Embryophyta</taxon>
        <taxon>Tracheophyta</taxon>
        <taxon>Spermatophyta</taxon>
        <taxon>Magnoliopsida</taxon>
        <taxon>Liliopsida</taxon>
        <taxon>Poales</taxon>
        <taxon>Poaceae</taxon>
        <taxon>PACMAD clade</taxon>
        <taxon>Panicoideae</taxon>
        <taxon>Andropogonodae</taxon>
        <taxon>Paspaleae</taxon>
        <taxon>Paspalinae</taxon>
        <taxon>Paspalum</taxon>
    </lineage>
</organism>
<dbReference type="EMBL" id="CP144751">
    <property type="protein sequence ID" value="WVZ85951.1"/>
    <property type="molecule type" value="Genomic_DNA"/>
</dbReference>
<keyword evidence="3" id="KW-1185">Reference proteome</keyword>
<proteinExistence type="predicted"/>
<protein>
    <submittedName>
        <fullName evidence="2">Uncharacterized protein</fullName>
    </submittedName>
</protein>
<evidence type="ECO:0000256" key="1">
    <source>
        <dbReference type="SAM" id="MobiDB-lite"/>
    </source>
</evidence>
<evidence type="ECO:0000313" key="2">
    <source>
        <dbReference type="EMBL" id="WVZ85951.1"/>
    </source>
</evidence>
<feature type="compositionally biased region" description="Basic residues" evidence="1">
    <location>
        <begin position="55"/>
        <end position="66"/>
    </location>
</feature>
<dbReference type="AlphaFoldDB" id="A0AAQ3U5Y0"/>